<organism evidence="1 2">
    <name type="scientific">Trichonephila clavipes</name>
    <name type="common">Golden silk orbweaver</name>
    <name type="synonym">Nephila clavipes</name>
    <dbReference type="NCBI Taxonomy" id="2585209"/>
    <lineage>
        <taxon>Eukaryota</taxon>
        <taxon>Metazoa</taxon>
        <taxon>Ecdysozoa</taxon>
        <taxon>Arthropoda</taxon>
        <taxon>Chelicerata</taxon>
        <taxon>Arachnida</taxon>
        <taxon>Araneae</taxon>
        <taxon>Araneomorphae</taxon>
        <taxon>Entelegynae</taxon>
        <taxon>Araneoidea</taxon>
        <taxon>Nephilidae</taxon>
        <taxon>Trichonephila</taxon>
    </lineage>
</organism>
<evidence type="ECO:0000313" key="1">
    <source>
        <dbReference type="EMBL" id="GFY26813.1"/>
    </source>
</evidence>
<evidence type="ECO:0000313" key="2">
    <source>
        <dbReference type="Proteomes" id="UP000887159"/>
    </source>
</evidence>
<name>A0A8X6W1Z5_TRICX</name>
<comment type="caution">
    <text evidence="1">The sequence shown here is derived from an EMBL/GenBank/DDBJ whole genome shotgun (WGS) entry which is preliminary data.</text>
</comment>
<sequence length="95" mass="10657">MLVTAMVSEPRVRAATNVVELFLQTHSVLQMTPILDSELVTFLHDTLRSCNMSVFSAGSDRDQLRSNTEFRGTVLNPSIPYSANSHWNLTDAKFQ</sequence>
<dbReference type="AlphaFoldDB" id="A0A8X6W1Z5"/>
<protein>
    <submittedName>
        <fullName evidence="1">Uncharacterized protein</fullName>
    </submittedName>
</protein>
<reference evidence="1" key="1">
    <citation type="submission" date="2020-08" db="EMBL/GenBank/DDBJ databases">
        <title>Multicomponent nature underlies the extraordinary mechanical properties of spider dragline silk.</title>
        <authorList>
            <person name="Kono N."/>
            <person name="Nakamura H."/>
            <person name="Mori M."/>
            <person name="Yoshida Y."/>
            <person name="Ohtoshi R."/>
            <person name="Malay A.D."/>
            <person name="Moran D.A.P."/>
            <person name="Tomita M."/>
            <person name="Numata K."/>
            <person name="Arakawa K."/>
        </authorList>
    </citation>
    <scope>NUCLEOTIDE SEQUENCE</scope>
</reference>
<gene>
    <name evidence="1" type="ORF">TNCV_4375591</name>
</gene>
<accession>A0A8X6W1Z5</accession>
<proteinExistence type="predicted"/>
<keyword evidence="2" id="KW-1185">Reference proteome</keyword>
<dbReference type="EMBL" id="BMAU01021377">
    <property type="protein sequence ID" value="GFY26813.1"/>
    <property type="molecule type" value="Genomic_DNA"/>
</dbReference>
<dbReference type="Proteomes" id="UP000887159">
    <property type="component" value="Unassembled WGS sequence"/>
</dbReference>